<comment type="caution">
    <text evidence="1">The sequence shown here is derived from an EMBL/GenBank/DDBJ whole genome shotgun (WGS) entry which is preliminary data.</text>
</comment>
<dbReference type="EMBL" id="CM042891">
    <property type="protein sequence ID" value="KAI4303901.1"/>
    <property type="molecule type" value="Genomic_DNA"/>
</dbReference>
<evidence type="ECO:0000313" key="2">
    <source>
        <dbReference type="Proteomes" id="UP001057402"/>
    </source>
</evidence>
<sequence length="172" mass="19151">MDGANQSSEVCAVLGIDHSSLFYRACSLCERPLKDDPNCLCQHCHRFGSVNLPSSSKRLFRVLMSIATDEKVFTVICFDRVARVMFGCSADEFFEFLKFHPFAAATASKVLEGEVFIMKLSKPKNGNAQHVRVTSLVPMMSDYRPAIETLKEIYRVRSIASQSSMGTSSAIH</sequence>
<evidence type="ECO:0000313" key="1">
    <source>
        <dbReference type="EMBL" id="KAI4303901.1"/>
    </source>
</evidence>
<protein>
    <submittedName>
        <fullName evidence="1">Uncharacterized protein</fullName>
    </submittedName>
</protein>
<proteinExistence type="predicted"/>
<name>A0ACB9L3A5_9MYRT</name>
<accession>A0ACB9L3A5</accession>
<organism evidence="1 2">
    <name type="scientific">Melastoma candidum</name>
    <dbReference type="NCBI Taxonomy" id="119954"/>
    <lineage>
        <taxon>Eukaryota</taxon>
        <taxon>Viridiplantae</taxon>
        <taxon>Streptophyta</taxon>
        <taxon>Embryophyta</taxon>
        <taxon>Tracheophyta</taxon>
        <taxon>Spermatophyta</taxon>
        <taxon>Magnoliopsida</taxon>
        <taxon>eudicotyledons</taxon>
        <taxon>Gunneridae</taxon>
        <taxon>Pentapetalae</taxon>
        <taxon>rosids</taxon>
        <taxon>malvids</taxon>
        <taxon>Myrtales</taxon>
        <taxon>Melastomataceae</taxon>
        <taxon>Melastomatoideae</taxon>
        <taxon>Melastomateae</taxon>
        <taxon>Melastoma</taxon>
    </lineage>
</organism>
<gene>
    <name evidence="1" type="ORF">MLD38_039482</name>
</gene>
<dbReference type="Proteomes" id="UP001057402">
    <property type="component" value="Chromosome 12"/>
</dbReference>
<keyword evidence="2" id="KW-1185">Reference proteome</keyword>
<reference evidence="2" key="1">
    <citation type="journal article" date="2023" name="Front. Plant Sci.">
        <title>Chromosomal-level genome assembly of Melastoma candidum provides insights into trichome evolution.</title>
        <authorList>
            <person name="Zhong Y."/>
            <person name="Wu W."/>
            <person name="Sun C."/>
            <person name="Zou P."/>
            <person name="Liu Y."/>
            <person name="Dai S."/>
            <person name="Zhou R."/>
        </authorList>
    </citation>
    <scope>NUCLEOTIDE SEQUENCE [LARGE SCALE GENOMIC DNA]</scope>
</reference>